<evidence type="ECO:0000256" key="1">
    <source>
        <dbReference type="SAM" id="MobiDB-lite"/>
    </source>
</evidence>
<gene>
    <name evidence="2" type="ORF">ADUPG1_010615</name>
</gene>
<organism evidence="2 3">
    <name type="scientific">Aduncisulcus paluster</name>
    <dbReference type="NCBI Taxonomy" id="2918883"/>
    <lineage>
        <taxon>Eukaryota</taxon>
        <taxon>Metamonada</taxon>
        <taxon>Carpediemonas-like organisms</taxon>
        <taxon>Aduncisulcus</taxon>
    </lineage>
</organism>
<accession>A0ABQ5JS52</accession>
<feature type="region of interest" description="Disordered" evidence="1">
    <location>
        <begin position="68"/>
        <end position="91"/>
    </location>
</feature>
<reference evidence="2" key="1">
    <citation type="submission" date="2022-03" db="EMBL/GenBank/DDBJ databases">
        <title>Draft genome sequence of Aduncisulcus paluster, a free-living microaerophilic Fornicata.</title>
        <authorList>
            <person name="Yuyama I."/>
            <person name="Kume K."/>
            <person name="Tamura T."/>
            <person name="Inagaki Y."/>
            <person name="Hashimoto T."/>
        </authorList>
    </citation>
    <scope>NUCLEOTIDE SEQUENCE</scope>
    <source>
        <strain evidence="2">NY0171</strain>
    </source>
</reference>
<name>A0ABQ5JS52_9EUKA</name>
<dbReference type="EMBL" id="BQXS01011647">
    <property type="protein sequence ID" value="GKT15067.1"/>
    <property type="molecule type" value="Genomic_DNA"/>
</dbReference>
<dbReference type="Proteomes" id="UP001057375">
    <property type="component" value="Unassembled WGS sequence"/>
</dbReference>
<protein>
    <submittedName>
        <fullName evidence="2">Uncharacterized protein</fullName>
    </submittedName>
</protein>
<evidence type="ECO:0000313" key="2">
    <source>
        <dbReference type="EMBL" id="GKT15067.1"/>
    </source>
</evidence>
<sequence length="970" mass="108232">MSSLPSLSLISQLSISIWYIHPTLSFPLSFSFSPSHSSVLRDVVSAIHTTVQSVEDTLRQIHMQGTARYDPSCGQSERTIHQDPSLEDSYSLSKPNIDESKKVLGASSSPLSLECLFIPSSTVLPFEDPSSVPTHSLCFTHIHNCCDICVSVDRAGIDEVRFSADAKDGEGEFLVRMVQTIDMLVNSNNRYEYPGRPVSSLIDGRILIHLHGDTCILPSMTSIESCLPIVLAKEEGSGEPSPEQKAHWESVSKIGKKWREQYPILPAINDIHGIVVAGGDHDRQIDVISGGNGIYVLPMGSNKPILINMFLKGEKISVSTSNMTMVVFSLRSDSRSETSKARKDTYEEEDLYRVFVSDEKVIYVFTLPSCDKLKTLFFADKESEKENSASLDVECVCLEQFDRPKIRPCSISNHLVIEGRISTPRAEFQSLLKRQIDSDFGAATLELAKKSIEISPERCFELSQLRSIPHIVDVSSSNVSDFVVTPLPTLLWFLEMDLTLNGSIDDHSQSFHMFLSYGRTKESFILSFDDVSALLGSNSLPLRECFDVRRHKFLSHVEQWVPDHPWAFSELNEKMMEKVHSHGHAKELKTVYNMKYAPENYCIKIGIVPTEEDKELRFRKDSYEGQGEQMRHSSMKWRAVSTDDSIHVPETARSPDFFEISYFEMNKYLGAPILSFSKWSRTVESGFFSEYSDGIRTSNPLCGVVKEFSSSGFQLADQWCGIPCPTAAAIAKQARGERLTRGKQKLKFKFKDGYLGPSGHVMVGPQPSKTDLNGPNDTNTIILIDPCESLTSYSPIVHEVKPGEWIGSSFTRDGTIGECQIIHKDHIDDNSIDFLPSLVPQYDFPRQRGHTKSSVFEQEAGSPGWHQLHQAVGSDTAYCGFFIKSMFEKKTDYIEVDGLGSEGTLNSLVFELPYGGVDYMAVNGIDATKASVPGGYYTRSGWGDGSYPAFVKRNSDGLCIGIRIIFIPAK</sequence>
<comment type="caution">
    <text evidence="2">The sequence shown here is derived from an EMBL/GenBank/DDBJ whole genome shotgun (WGS) entry which is preliminary data.</text>
</comment>
<evidence type="ECO:0000313" key="3">
    <source>
        <dbReference type="Proteomes" id="UP001057375"/>
    </source>
</evidence>
<keyword evidence="3" id="KW-1185">Reference proteome</keyword>
<proteinExistence type="predicted"/>